<evidence type="ECO:0000256" key="2">
    <source>
        <dbReference type="ARBA" id="ARBA00022676"/>
    </source>
</evidence>
<evidence type="ECO:0000256" key="5">
    <source>
        <dbReference type="ARBA" id="ARBA00022824"/>
    </source>
</evidence>
<dbReference type="EMBL" id="MU839043">
    <property type="protein sequence ID" value="KAK1762084.1"/>
    <property type="molecule type" value="Genomic_DNA"/>
</dbReference>
<dbReference type="PANTHER" id="PTHR20961:SF148">
    <property type="entry name" value="EGF DOMAIN-SPECIFIC O-LINKED N-ACETYLGLUCOSAMINE TRANSFERASE"/>
    <property type="match status" value="1"/>
</dbReference>
<protein>
    <recommendedName>
        <fullName evidence="7">EGF domain-specific O-linked N-acetylglucosamine transferase</fullName>
        <ecNumber evidence="1">2.4.1.255</ecNumber>
    </recommendedName>
    <alternativeName>
        <fullName evidence="8">Extracellular O-linked N-acetylglucosamine transferase</fullName>
    </alternativeName>
</protein>
<evidence type="ECO:0000256" key="3">
    <source>
        <dbReference type="ARBA" id="ARBA00022679"/>
    </source>
</evidence>
<evidence type="ECO:0000313" key="13">
    <source>
        <dbReference type="Proteomes" id="UP001244011"/>
    </source>
</evidence>
<feature type="domain" description="Glycosyltransferase 61 catalytic" evidence="11">
    <location>
        <begin position="372"/>
        <end position="439"/>
    </location>
</feature>
<evidence type="ECO:0000256" key="8">
    <source>
        <dbReference type="ARBA" id="ARBA00042574"/>
    </source>
</evidence>
<gene>
    <name evidence="12" type="ORF">QBC33DRAFT_614531</name>
</gene>
<evidence type="ECO:0000256" key="10">
    <source>
        <dbReference type="ARBA" id="ARBA00049432"/>
    </source>
</evidence>
<comment type="caution">
    <text evidence="12">The sequence shown here is derived from an EMBL/GenBank/DDBJ whole genome shotgun (WGS) entry which is preliminary data.</text>
</comment>
<dbReference type="RefSeq" id="XP_060278297.1">
    <property type="nucleotide sequence ID" value="XM_060432591.1"/>
</dbReference>
<evidence type="ECO:0000256" key="7">
    <source>
        <dbReference type="ARBA" id="ARBA00040944"/>
    </source>
</evidence>
<accession>A0AAJ0BPH9</accession>
<evidence type="ECO:0000256" key="9">
    <source>
        <dbReference type="ARBA" id="ARBA00048317"/>
    </source>
</evidence>
<dbReference type="EC" id="2.4.1.255" evidence="1"/>
<organism evidence="12 13">
    <name type="scientific">Phialemonium atrogriseum</name>
    <dbReference type="NCBI Taxonomy" id="1093897"/>
    <lineage>
        <taxon>Eukaryota</taxon>
        <taxon>Fungi</taxon>
        <taxon>Dikarya</taxon>
        <taxon>Ascomycota</taxon>
        <taxon>Pezizomycotina</taxon>
        <taxon>Sordariomycetes</taxon>
        <taxon>Sordariomycetidae</taxon>
        <taxon>Cephalothecales</taxon>
        <taxon>Cephalothecaceae</taxon>
        <taxon>Phialemonium</taxon>
    </lineage>
</organism>
<evidence type="ECO:0000259" key="11">
    <source>
        <dbReference type="Pfam" id="PF04577"/>
    </source>
</evidence>
<dbReference type="AlphaFoldDB" id="A0AAJ0BPH9"/>
<comment type="catalytic activity">
    <reaction evidence="9">
        <text>L-seryl-[protein] + UDP-N-acetyl-alpha-D-glucosamine = 3-O-(N-acetyl-beta-D-glucosaminyl)-L-seryl-[protein] + UDP + H(+)</text>
        <dbReference type="Rhea" id="RHEA:48904"/>
        <dbReference type="Rhea" id="RHEA-COMP:9863"/>
        <dbReference type="Rhea" id="RHEA-COMP:12251"/>
        <dbReference type="ChEBI" id="CHEBI:15378"/>
        <dbReference type="ChEBI" id="CHEBI:29999"/>
        <dbReference type="ChEBI" id="CHEBI:57705"/>
        <dbReference type="ChEBI" id="CHEBI:58223"/>
        <dbReference type="ChEBI" id="CHEBI:90838"/>
        <dbReference type="EC" id="2.4.1.255"/>
    </reaction>
</comment>
<dbReference type="InterPro" id="IPR049625">
    <property type="entry name" value="Glyco_transf_61_cat"/>
</dbReference>
<reference evidence="12" key="1">
    <citation type="submission" date="2023-06" db="EMBL/GenBank/DDBJ databases">
        <title>Genome-scale phylogeny and comparative genomics of the fungal order Sordariales.</title>
        <authorList>
            <consortium name="Lawrence Berkeley National Laboratory"/>
            <person name="Hensen N."/>
            <person name="Bonometti L."/>
            <person name="Westerberg I."/>
            <person name="Brannstrom I.O."/>
            <person name="Guillou S."/>
            <person name="Cros-Aarteil S."/>
            <person name="Calhoun S."/>
            <person name="Haridas S."/>
            <person name="Kuo A."/>
            <person name="Mondo S."/>
            <person name="Pangilinan J."/>
            <person name="Riley R."/>
            <person name="Labutti K."/>
            <person name="Andreopoulos B."/>
            <person name="Lipzen A."/>
            <person name="Chen C."/>
            <person name="Yanf M."/>
            <person name="Daum C."/>
            <person name="Ng V."/>
            <person name="Clum A."/>
            <person name="Steindorff A."/>
            <person name="Ohm R."/>
            <person name="Martin F."/>
            <person name="Silar P."/>
            <person name="Natvig D."/>
            <person name="Lalanne C."/>
            <person name="Gautier V."/>
            <person name="Ament-Velasquez S.L."/>
            <person name="Kruys A."/>
            <person name="Hutchinson M.I."/>
            <person name="Powell A.J."/>
            <person name="Barry K."/>
            <person name="Miller A.N."/>
            <person name="Grigoriev I.V."/>
            <person name="Debuchy R."/>
            <person name="Gladieux P."/>
            <person name="Thoren M.H."/>
            <person name="Johannesson H."/>
        </authorList>
    </citation>
    <scope>NUCLEOTIDE SEQUENCE</scope>
    <source>
        <strain evidence="12">8032-3</strain>
    </source>
</reference>
<evidence type="ECO:0000256" key="6">
    <source>
        <dbReference type="ARBA" id="ARBA00023180"/>
    </source>
</evidence>
<dbReference type="GeneID" id="85315778"/>
<dbReference type="Proteomes" id="UP001244011">
    <property type="component" value="Unassembled WGS sequence"/>
</dbReference>
<evidence type="ECO:0000256" key="4">
    <source>
        <dbReference type="ARBA" id="ARBA00022729"/>
    </source>
</evidence>
<dbReference type="InterPro" id="IPR007657">
    <property type="entry name" value="Glycosyltransferase_61"/>
</dbReference>
<dbReference type="Pfam" id="PF04577">
    <property type="entry name" value="Glyco_transf_61"/>
    <property type="match status" value="1"/>
</dbReference>
<keyword evidence="3" id="KW-0808">Transferase</keyword>
<dbReference type="GO" id="GO:0097363">
    <property type="term" value="F:protein O-acetylglucosaminyltransferase activity"/>
    <property type="evidence" value="ECO:0007669"/>
    <property type="project" value="UniProtKB-EC"/>
</dbReference>
<keyword evidence="6" id="KW-0325">Glycoprotein</keyword>
<keyword evidence="2" id="KW-0328">Glycosyltransferase</keyword>
<keyword evidence="5" id="KW-0256">Endoplasmic reticulum</keyword>
<dbReference type="GO" id="GO:0005788">
    <property type="term" value="C:endoplasmic reticulum lumen"/>
    <property type="evidence" value="ECO:0007669"/>
    <property type="project" value="TreeGrafter"/>
</dbReference>
<evidence type="ECO:0000313" key="12">
    <source>
        <dbReference type="EMBL" id="KAK1762084.1"/>
    </source>
</evidence>
<dbReference type="PANTHER" id="PTHR20961">
    <property type="entry name" value="GLYCOSYLTRANSFERASE"/>
    <property type="match status" value="1"/>
</dbReference>
<name>A0AAJ0BPH9_9PEZI</name>
<proteinExistence type="predicted"/>
<sequence>MTPTQRSEAGIHTTSPFLPSFFQVEASLLTCSPGPSPLVTLSSDVSWNPYIYLLSSALAVPVHDVSMHTWLAADYHESGQSQPGFCADRFSSKYLQDLRDHAGSYCSPGSRSNLTCFHSRKASGGLVDSFCIGRGASFDVGTSKFALQCPVRTLNANETASGLVQFDQIRGYWYDTGPSQIFNNFVDIKAGLATPDRTEDQGKNTNDKATPPRFYLLLKREGETNPWHCLMEIWSAGMTLDVLSMTRDPLGNDGPFFRPKEDAPDTQVVILDDRQDGPYFDLWTLFAKRKPVRLKELLAAPAPSTNASIIVPLAGGSNPLWQNDWAVRRCTAATTLNAFSRRVLDFYGVTDDPPAPPTNKTTDDDNDNNNAIVVTFIDRTSTRRLQDQDRLFAALRERVPHVSVRLVDFAALPFAEQLRVARTTDVLVGVHGAGLTHAMSRAGVIQPADLRHNGFRNLAAMRGLGFFRVHAANTGAGGGGAAAVRRRGSWQWNDVRLEEERFLEVMSAAIKSLYARGRWNYDVN</sequence>
<keyword evidence="4" id="KW-0732">Signal</keyword>
<evidence type="ECO:0000256" key="1">
    <source>
        <dbReference type="ARBA" id="ARBA00011970"/>
    </source>
</evidence>
<keyword evidence="13" id="KW-1185">Reference proteome</keyword>
<comment type="catalytic activity">
    <reaction evidence="10">
        <text>L-threonyl-[protein] + UDP-N-acetyl-alpha-D-glucosamine = 3-O-(N-acetyl-beta-D-glucosaminyl)-L-threonyl-[protein] + UDP + H(+)</text>
        <dbReference type="Rhea" id="RHEA:48908"/>
        <dbReference type="Rhea" id="RHEA-COMP:11060"/>
        <dbReference type="Rhea" id="RHEA-COMP:12252"/>
        <dbReference type="ChEBI" id="CHEBI:15378"/>
        <dbReference type="ChEBI" id="CHEBI:30013"/>
        <dbReference type="ChEBI" id="CHEBI:57705"/>
        <dbReference type="ChEBI" id="CHEBI:58223"/>
        <dbReference type="ChEBI" id="CHEBI:90840"/>
        <dbReference type="EC" id="2.4.1.255"/>
    </reaction>
</comment>